<feature type="domain" description="Response regulatory" evidence="2">
    <location>
        <begin position="23"/>
        <end position="144"/>
    </location>
</feature>
<protein>
    <submittedName>
        <fullName evidence="4">EAL domain, c-di-GMP-specific phosphodiesterase class I (Or its enzymatically inactive variant)</fullName>
    </submittedName>
</protein>
<dbReference type="InterPro" id="IPR001633">
    <property type="entry name" value="EAL_dom"/>
</dbReference>
<dbReference type="SMART" id="SM00448">
    <property type="entry name" value="REC"/>
    <property type="match status" value="1"/>
</dbReference>
<evidence type="ECO:0000313" key="4">
    <source>
        <dbReference type="EMBL" id="SDU72710.1"/>
    </source>
</evidence>
<dbReference type="PROSITE" id="PS50110">
    <property type="entry name" value="RESPONSE_REGULATORY"/>
    <property type="match status" value="1"/>
</dbReference>
<name>A0ABY0W4P7_9PSED</name>
<dbReference type="SUPFAM" id="SSF141868">
    <property type="entry name" value="EAL domain-like"/>
    <property type="match status" value="1"/>
</dbReference>
<evidence type="ECO:0000259" key="3">
    <source>
        <dbReference type="PROSITE" id="PS50883"/>
    </source>
</evidence>
<dbReference type="CDD" id="cd01948">
    <property type="entry name" value="EAL"/>
    <property type="match status" value="1"/>
</dbReference>
<dbReference type="SMART" id="SM00052">
    <property type="entry name" value="EAL"/>
    <property type="match status" value="1"/>
</dbReference>
<gene>
    <name evidence="4" type="ORF">SAMN04490201_4333</name>
</gene>
<dbReference type="InterPro" id="IPR050706">
    <property type="entry name" value="Cyclic-di-GMP_PDE-like"/>
</dbReference>
<feature type="domain" description="EAL" evidence="3">
    <location>
        <begin position="158"/>
        <end position="411"/>
    </location>
</feature>
<organism evidence="4 5">
    <name type="scientific">Pseudomonas psychrophila</name>
    <dbReference type="NCBI Taxonomy" id="122355"/>
    <lineage>
        <taxon>Bacteria</taxon>
        <taxon>Pseudomonadati</taxon>
        <taxon>Pseudomonadota</taxon>
        <taxon>Gammaproteobacteria</taxon>
        <taxon>Pseudomonadales</taxon>
        <taxon>Pseudomonadaceae</taxon>
        <taxon>Pseudomonas</taxon>
    </lineage>
</organism>
<dbReference type="PANTHER" id="PTHR33121:SF70">
    <property type="entry name" value="SIGNALING PROTEIN YKOW"/>
    <property type="match status" value="1"/>
</dbReference>
<keyword evidence="5" id="KW-1185">Reference proteome</keyword>
<dbReference type="Pfam" id="PF00563">
    <property type="entry name" value="EAL"/>
    <property type="match status" value="1"/>
</dbReference>
<evidence type="ECO:0000256" key="1">
    <source>
        <dbReference type="PROSITE-ProRule" id="PRU00169"/>
    </source>
</evidence>
<dbReference type="EMBL" id="LT629795">
    <property type="protein sequence ID" value="SDU72710.1"/>
    <property type="molecule type" value="Genomic_DNA"/>
</dbReference>
<dbReference type="Pfam" id="PF00072">
    <property type="entry name" value="Response_reg"/>
    <property type="match status" value="1"/>
</dbReference>
<proteinExistence type="predicted"/>
<dbReference type="SUPFAM" id="SSF52172">
    <property type="entry name" value="CheY-like"/>
    <property type="match status" value="1"/>
</dbReference>
<accession>A0ABY0W4P7</accession>
<dbReference type="Gene3D" id="3.20.20.450">
    <property type="entry name" value="EAL domain"/>
    <property type="match status" value="1"/>
</dbReference>
<dbReference type="Gene3D" id="3.40.50.2300">
    <property type="match status" value="1"/>
</dbReference>
<keyword evidence="1" id="KW-0597">Phosphoprotein</keyword>
<sequence>MSPGQLTYTVFRWVNLMSGHSLRILILEDDDFQRAVAVSLFRSLGCHEVFEASDGSEALAVLEQVGAVDIAVCDLQMEGMDGLAFLRRVGKSGQVKAIIISSALSADLRRTARQIVTLLGLELLGDVGKPLHAEVLGPLLAKYQGACTTEKTPGSKVQLACEDEVRQALALQQLQAWYQPKFNLQTGEVCGVEVLCRWQHPSKGVLPPAMFIPVLERCGLMDDMLFAQLDQALRLQEQARIQGFPLNMAFNLQTAQLANNQLTYTLKGILTRHATPGSRLTFELTENGLLQAPAASLENLVRLRMMGCRLSIDDFGTGFSSLQRLCQLPFNEIKLDAGFVRHLEHEPRCEAVIANTLALGKNLGMSVVIEGIETEAQFQRLLTMGCVEGQGYWFARPMSGQDLLHWLQQREASPGAEASTAPDHSNEYGVSAVGSMF</sequence>
<evidence type="ECO:0000313" key="5">
    <source>
        <dbReference type="Proteomes" id="UP000182058"/>
    </source>
</evidence>
<feature type="modified residue" description="4-aspartylphosphate" evidence="1">
    <location>
        <position position="74"/>
    </location>
</feature>
<dbReference type="InterPro" id="IPR011006">
    <property type="entry name" value="CheY-like_superfamily"/>
</dbReference>
<evidence type="ECO:0000259" key="2">
    <source>
        <dbReference type="PROSITE" id="PS50110"/>
    </source>
</evidence>
<dbReference type="InterPro" id="IPR035919">
    <property type="entry name" value="EAL_sf"/>
</dbReference>
<reference evidence="4 5" key="1">
    <citation type="submission" date="2016-10" db="EMBL/GenBank/DDBJ databases">
        <authorList>
            <person name="Varghese N."/>
            <person name="Submissions S."/>
        </authorList>
    </citation>
    <scope>NUCLEOTIDE SEQUENCE [LARGE SCALE GENOMIC DNA]</scope>
    <source>
        <strain evidence="4 5">BS3667</strain>
    </source>
</reference>
<dbReference type="PANTHER" id="PTHR33121">
    <property type="entry name" value="CYCLIC DI-GMP PHOSPHODIESTERASE PDEF"/>
    <property type="match status" value="1"/>
</dbReference>
<dbReference type="PROSITE" id="PS50883">
    <property type="entry name" value="EAL"/>
    <property type="match status" value="1"/>
</dbReference>
<dbReference type="Proteomes" id="UP000182058">
    <property type="component" value="Chromosome I"/>
</dbReference>
<dbReference type="InterPro" id="IPR001789">
    <property type="entry name" value="Sig_transdc_resp-reg_receiver"/>
</dbReference>